<dbReference type="STRING" id="400682.A0A1X7VQ82"/>
<keyword evidence="5" id="KW-1185">Reference proteome</keyword>
<dbReference type="KEGG" id="aqu:100634092"/>
<dbReference type="Pfam" id="PF10262">
    <property type="entry name" value="Rdx"/>
    <property type="match status" value="1"/>
</dbReference>
<dbReference type="eggNOG" id="KOG3286">
    <property type="taxonomic scope" value="Eukaryota"/>
</dbReference>
<dbReference type="GO" id="GO:0045454">
    <property type="term" value="P:cell redox homeostasis"/>
    <property type="evidence" value="ECO:0007669"/>
    <property type="project" value="TreeGrafter"/>
</dbReference>
<evidence type="ECO:0000256" key="3">
    <source>
        <dbReference type="SAM" id="Phobius"/>
    </source>
</evidence>
<dbReference type="Proteomes" id="UP000007879">
    <property type="component" value="Unassembled WGS sequence"/>
</dbReference>
<dbReference type="PANTHER" id="PTHR13544:SF0">
    <property type="entry name" value="THIOREDOXIN REDUCTASE-LIKE SELENOPROTEIN T"/>
    <property type="match status" value="1"/>
</dbReference>
<dbReference type="Gene3D" id="3.40.30.10">
    <property type="entry name" value="Glutaredoxin"/>
    <property type="match status" value="1"/>
</dbReference>
<dbReference type="InterPro" id="IPR011893">
    <property type="entry name" value="Selenoprotein_Rdx-typ"/>
</dbReference>
<dbReference type="GO" id="GO:0005789">
    <property type="term" value="C:endoplasmic reticulum membrane"/>
    <property type="evidence" value="ECO:0007669"/>
    <property type="project" value="TreeGrafter"/>
</dbReference>
<dbReference type="OMA" id="TPAFYTW"/>
<dbReference type="EnsemblMetazoa" id="XM_020002387.1">
    <property type="protein sequence ID" value="XP_019857946.1"/>
    <property type="gene ID" value="LOC100634092"/>
</dbReference>
<accession>A0A1X7VQ82</accession>
<name>A0A1X7VQ82_AMPQE</name>
<evidence type="ECO:0000256" key="1">
    <source>
        <dbReference type="ARBA" id="ARBA00022729"/>
    </source>
</evidence>
<keyword evidence="3" id="KW-1133">Transmembrane helix</keyword>
<evidence type="ECO:0000313" key="4">
    <source>
        <dbReference type="EnsemblMetazoa" id="Aqu2.1.42237_001"/>
    </source>
</evidence>
<reference evidence="4" key="2">
    <citation type="submission" date="2017-05" db="UniProtKB">
        <authorList>
            <consortium name="EnsemblMetazoa"/>
        </authorList>
    </citation>
    <scope>IDENTIFICATION</scope>
</reference>
<evidence type="ECO:0000313" key="5">
    <source>
        <dbReference type="Proteomes" id="UP000007879"/>
    </source>
</evidence>
<dbReference type="SUPFAM" id="SSF52833">
    <property type="entry name" value="Thioredoxin-like"/>
    <property type="match status" value="1"/>
</dbReference>
<dbReference type="InterPro" id="IPR019389">
    <property type="entry name" value="Selenoprotein_T"/>
</dbReference>
<keyword evidence="3" id="KW-0472">Membrane</keyword>
<dbReference type="InParanoid" id="A0A1X7VQ82"/>
<reference evidence="5" key="1">
    <citation type="journal article" date="2010" name="Nature">
        <title>The Amphimedon queenslandica genome and the evolution of animal complexity.</title>
        <authorList>
            <person name="Srivastava M."/>
            <person name="Simakov O."/>
            <person name="Chapman J."/>
            <person name="Fahey B."/>
            <person name="Gauthier M.E."/>
            <person name="Mitros T."/>
            <person name="Richards G.S."/>
            <person name="Conaco C."/>
            <person name="Dacre M."/>
            <person name="Hellsten U."/>
            <person name="Larroux C."/>
            <person name="Putnam N.H."/>
            <person name="Stanke M."/>
            <person name="Adamska M."/>
            <person name="Darling A."/>
            <person name="Degnan S.M."/>
            <person name="Oakley T.H."/>
            <person name="Plachetzki D.C."/>
            <person name="Zhai Y."/>
            <person name="Adamski M."/>
            <person name="Calcino A."/>
            <person name="Cummins S.F."/>
            <person name="Goodstein D.M."/>
            <person name="Harris C."/>
            <person name="Jackson D.J."/>
            <person name="Leys S.P."/>
            <person name="Shu S."/>
            <person name="Woodcroft B.J."/>
            <person name="Vervoort M."/>
            <person name="Kosik K.S."/>
            <person name="Manning G."/>
            <person name="Degnan B.M."/>
            <person name="Rokhsar D.S."/>
        </authorList>
    </citation>
    <scope>NUCLEOTIDE SEQUENCE [LARGE SCALE GENOMIC DNA]</scope>
</reference>
<gene>
    <name evidence="4" type="primary">100634092</name>
</gene>
<dbReference type="PANTHER" id="PTHR13544">
    <property type="entry name" value="SELENOPROTEIN T"/>
    <property type="match status" value="1"/>
</dbReference>
<keyword evidence="1" id="KW-0732">Signal</keyword>
<feature type="transmembrane region" description="Helical" evidence="3">
    <location>
        <begin position="20"/>
        <end position="39"/>
    </location>
</feature>
<dbReference type="InterPro" id="IPR036249">
    <property type="entry name" value="Thioredoxin-like_sf"/>
</dbReference>
<dbReference type="OrthoDB" id="60822at2759"/>
<organism evidence="4">
    <name type="scientific">Amphimedon queenslandica</name>
    <name type="common">Sponge</name>
    <dbReference type="NCBI Taxonomy" id="400682"/>
    <lineage>
        <taxon>Eukaryota</taxon>
        <taxon>Metazoa</taxon>
        <taxon>Porifera</taxon>
        <taxon>Demospongiae</taxon>
        <taxon>Heteroscleromorpha</taxon>
        <taxon>Haplosclerida</taxon>
        <taxon>Niphatidae</taxon>
        <taxon>Amphimedon</taxon>
    </lineage>
</organism>
<dbReference type="EnsemblMetazoa" id="Aqu2.1.42237_001">
    <property type="protein sequence ID" value="Aqu2.1.42237_001"/>
    <property type="gene ID" value="Aqu2.1.42237"/>
</dbReference>
<sequence>MPSLSVEGRVYPAGPVATALSNIVFIIRLLCIAVIIGGGPEMLQRFGINNTPQWLLWMFENKMASVLLLVVIGGQIENQLLSTGAFEVYLNEKLVWSKLDSGRLPSFGEFKSLLDDPSIRSSSASFLEHNDALPEMES</sequence>
<keyword evidence="2" id="KW-0676">Redox-active center</keyword>
<evidence type="ECO:0000256" key="2">
    <source>
        <dbReference type="ARBA" id="ARBA00023284"/>
    </source>
</evidence>
<evidence type="ECO:0008006" key="6">
    <source>
        <dbReference type="Google" id="ProtNLM"/>
    </source>
</evidence>
<dbReference type="FunCoup" id="A0A1X7VQ82">
    <property type="interactions" value="165"/>
</dbReference>
<dbReference type="GO" id="GO:0004791">
    <property type="term" value="F:thioredoxin-disulfide reductase (NADPH) activity"/>
    <property type="evidence" value="ECO:0007669"/>
    <property type="project" value="TreeGrafter"/>
</dbReference>
<keyword evidence="3" id="KW-0812">Transmembrane</keyword>
<dbReference type="AlphaFoldDB" id="A0A1X7VQ82"/>
<dbReference type="NCBIfam" id="TIGR02174">
    <property type="entry name" value="CXXU_selWTH"/>
    <property type="match status" value="1"/>
</dbReference>
<protein>
    <recommendedName>
        <fullName evidence="6">Selenoprotein T</fullName>
    </recommendedName>
</protein>
<proteinExistence type="predicted"/>